<protein>
    <submittedName>
        <fullName evidence="1">Uncharacterized protein</fullName>
    </submittedName>
</protein>
<reference evidence="1" key="1">
    <citation type="submission" date="2021-01" db="EMBL/GenBank/DDBJ databases">
        <title>Chromosome-level genome assembly of a human fungal pathogen reveals clustering of transcriptionally co-regulated genes.</title>
        <authorList>
            <person name="Voorhies M."/>
            <person name="Cohen S."/>
            <person name="Shea T.P."/>
            <person name="Petrus S."/>
            <person name="Munoz J.F."/>
            <person name="Poplawski S."/>
            <person name="Goldman W.E."/>
            <person name="Michael T."/>
            <person name="Cuomo C.A."/>
            <person name="Sil A."/>
            <person name="Beyhan S."/>
        </authorList>
    </citation>
    <scope>NUCLEOTIDE SEQUENCE</scope>
    <source>
        <strain evidence="1">WU24</strain>
    </source>
</reference>
<accession>A0A8A1MIB9</accession>
<evidence type="ECO:0000313" key="2">
    <source>
        <dbReference type="Proteomes" id="UP000663671"/>
    </source>
</evidence>
<proteinExistence type="predicted"/>
<dbReference type="OrthoDB" id="10466580at2759"/>
<evidence type="ECO:0000313" key="1">
    <source>
        <dbReference type="EMBL" id="QSS64413.1"/>
    </source>
</evidence>
<gene>
    <name evidence="1" type="ORF">I7I51_01480</name>
</gene>
<organism evidence="1 2">
    <name type="scientific">Ajellomyces capsulatus</name>
    <name type="common">Darling's disease fungus</name>
    <name type="synonym">Histoplasma capsulatum</name>
    <dbReference type="NCBI Taxonomy" id="5037"/>
    <lineage>
        <taxon>Eukaryota</taxon>
        <taxon>Fungi</taxon>
        <taxon>Dikarya</taxon>
        <taxon>Ascomycota</taxon>
        <taxon>Pezizomycotina</taxon>
        <taxon>Eurotiomycetes</taxon>
        <taxon>Eurotiomycetidae</taxon>
        <taxon>Onygenales</taxon>
        <taxon>Ajellomycetaceae</taxon>
        <taxon>Histoplasma</taxon>
    </lineage>
</organism>
<sequence length="100" mass="11399">MSRTKGKRQERRLGQLAAVCGAGWLRLIRCSWLDQNGRWRIVRYLTKTGRASFVELGQRELPKVTPRTMLGTARNSEHKPHNSSQAPLTVCAIHTQYITP</sequence>
<dbReference type="Proteomes" id="UP000663671">
    <property type="component" value="Chromosome 1"/>
</dbReference>
<dbReference type="EMBL" id="CP069114">
    <property type="protein sequence ID" value="QSS64413.1"/>
    <property type="molecule type" value="Genomic_DNA"/>
</dbReference>
<dbReference type="AlphaFoldDB" id="A0A8A1MIB9"/>
<dbReference type="VEuPathDB" id="FungiDB:I7I51_01480"/>
<name>A0A8A1MIB9_AJECA</name>